<dbReference type="EMBL" id="MCFC01000032">
    <property type="protein sequence ID" value="ORY28267.1"/>
    <property type="molecule type" value="Genomic_DNA"/>
</dbReference>
<keyword evidence="3" id="KW-1185">Reference proteome</keyword>
<proteinExistence type="predicted"/>
<gene>
    <name evidence="2" type="ORF">BCR39DRAFT_468464</name>
</gene>
<name>A0A1Y2B1A2_9TREE</name>
<dbReference type="STRING" id="71784.A0A1Y2B1A2"/>
<dbReference type="Proteomes" id="UP000193986">
    <property type="component" value="Unassembled WGS sequence"/>
</dbReference>
<evidence type="ECO:0000313" key="2">
    <source>
        <dbReference type="EMBL" id="ORY28267.1"/>
    </source>
</evidence>
<feature type="compositionally biased region" description="Polar residues" evidence="1">
    <location>
        <begin position="397"/>
        <end position="419"/>
    </location>
</feature>
<comment type="caution">
    <text evidence="2">The sequence shown here is derived from an EMBL/GenBank/DDBJ whole genome shotgun (WGS) entry which is preliminary data.</text>
</comment>
<evidence type="ECO:0008006" key="4">
    <source>
        <dbReference type="Google" id="ProtNLM"/>
    </source>
</evidence>
<dbReference type="InterPro" id="IPR050471">
    <property type="entry name" value="AB_hydrolase"/>
</dbReference>
<organism evidence="2 3">
    <name type="scientific">Naematelia encephala</name>
    <dbReference type="NCBI Taxonomy" id="71784"/>
    <lineage>
        <taxon>Eukaryota</taxon>
        <taxon>Fungi</taxon>
        <taxon>Dikarya</taxon>
        <taxon>Basidiomycota</taxon>
        <taxon>Agaricomycotina</taxon>
        <taxon>Tremellomycetes</taxon>
        <taxon>Tremellales</taxon>
        <taxon>Naemateliaceae</taxon>
        <taxon>Naematelia</taxon>
    </lineage>
</organism>
<reference evidence="2 3" key="1">
    <citation type="submission" date="2016-07" db="EMBL/GenBank/DDBJ databases">
        <title>Pervasive Adenine N6-methylation of Active Genes in Fungi.</title>
        <authorList>
            <consortium name="DOE Joint Genome Institute"/>
            <person name="Mondo S.J."/>
            <person name="Dannebaum R.O."/>
            <person name="Kuo R.C."/>
            <person name="Labutti K."/>
            <person name="Haridas S."/>
            <person name="Kuo A."/>
            <person name="Salamov A."/>
            <person name="Ahrendt S.R."/>
            <person name="Lipzen A."/>
            <person name="Sullivan W."/>
            <person name="Andreopoulos W.B."/>
            <person name="Clum A."/>
            <person name="Lindquist E."/>
            <person name="Daum C."/>
            <person name="Ramamoorthy G.K."/>
            <person name="Gryganskyi A."/>
            <person name="Culley D."/>
            <person name="Magnuson J.K."/>
            <person name="James T.Y."/>
            <person name="O'Malley M.A."/>
            <person name="Stajich J.E."/>
            <person name="Spatafora J.W."/>
            <person name="Visel A."/>
            <person name="Grigoriev I.V."/>
        </authorList>
    </citation>
    <scope>NUCLEOTIDE SEQUENCE [LARGE SCALE GENOMIC DNA]</scope>
    <source>
        <strain evidence="2 3">68-887.2</strain>
    </source>
</reference>
<dbReference type="InParanoid" id="A0A1Y2B1A2"/>
<dbReference type="OrthoDB" id="435520at2759"/>
<feature type="region of interest" description="Disordered" evidence="1">
    <location>
        <begin position="58"/>
        <end position="100"/>
    </location>
</feature>
<dbReference type="AlphaFoldDB" id="A0A1Y2B1A2"/>
<dbReference type="SUPFAM" id="SSF53474">
    <property type="entry name" value="alpha/beta-Hydrolases"/>
    <property type="match status" value="1"/>
</dbReference>
<accession>A0A1Y2B1A2</accession>
<feature type="compositionally biased region" description="Low complexity" evidence="1">
    <location>
        <begin position="420"/>
        <end position="430"/>
    </location>
</feature>
<feature type="region of interest" description="Disordered" evidence="1">
    <location>
        <begin position="372"/>
        <end position="430"/>
    </location>
</feature>
<dbReference type="InterPro" id="IPR029058">
    <property type="entry name" value="AB_hydrolase_fold"/>
</dbReference>
<protein>
    <recommendedName>
        <fullName evidence="4">Alpha/Beta hydrolase protein</fullName>
    </recommendedName>
</protein>
<sequence length="589" mass="64047">MSIDEIVRRHSGALSQAETSAREKARLQIARDSPLPASIIGASTHFETLQSPRVPTSPIIIDRRSSTPNVKGAPISLHTSSLTSSSENESPTSTSSSDVLQRARLGQALLNRLESRSIDSTPSRSSGASKVSVTLISERVATPVTENHQLDATTNTGKAADQSQELALYLRSPHLNRFLDLPRPFPKRPLRVSYSEVGAPEGYPVLVFLGLGCVRYLMALFDEIATAFNLRLICIDRWGFGRTDQVSKDSRTCAEWAKVVSKILDELSIDKCQIIAHSAGAPYAGAVALRLGKRVKGRLHFLAPWVSADIDGYKWLKYIPNGLIKGAIAAEWQLQSYMLGKAPRVSYAPVENPVRSPSPSLGRRTSLLLRRTSTKSLSPKTAPTGGLGRSPRLGNLKSFQHRSYSVNSVPTRSSYTSDQTPSSTSTELLSPLTPILGDSKFLTDDFGLGAGFDSFATSLGLALPCPVTSKHESYPMSKPPMSPALTQALMQASHAESEPGTTSDLLSIVLNRPARTLGFSYSDLTHPAVVWYGSEDERVGEKGMRWLERSLTAGCELRIKQGESHNLMTSSQVMWEVFESVAREARGIA</sequence>
<dbReference type="PANTHER" id="PTHR43433">
    <property type="entry name" value="HYDROLASE, ALPHA/BETA FOLD FAMILY PROTEIN"/>
    <property type="match status" value="1"/>
</dbReference>
<evidence type="ECO:0000256" key="1">
    <source>
        <dbReference type="SAM" id="MobiDB-lite"/>
    </source>
</evidence>
<dbReference type="Gene3D" id="3.40.50.1820">
    <property type="entry name" value="alpha/beta hydrolase"/>
    <property type="match status" value="1"/>
</dbReference>
<evidence type="ECO:0000313" key="3">
    <source>
        <dbReference type="Proteomes" id="UP000193986"/>
    </source>
</evidence>
<feature type="compositionally biased region" description="Low complexity" evidence="1">
    <location>
        <begin position="76"/>
        <end position="97"/>
    </location>
</feature>
<dbReference type="PANTHER" id="PTHR43433:SF10">
    <property type="entry name" value="AB HYDROLASE-1 DOMAIN-CONTAINING PROTEIN"/>
    <property type="match status" value="1"/>
</dbReference>